<dbReference type="GO" id="GO:0016747">
    <property type="term" value="F:acyltransferase activity, transferring groups other than amino-acyl groups"/>
    <property type="evidence" value="ECO:0007669"/>
    <property type="project" value="InterPro"/>
</dbReference>
<sequence length="176" mass="20100">MEFNTIIEGAHGVSLRNLEPADADPMSVLANNPAIARNLRNAFPHPYTREDALFYIEKAREGAWGYCQAIHYQDIFAGVISLVPQQDVYRHTAEIGYWLGEPYWHKGIMTEAIRLVCHHAFRQTGIIRIYAGVFSYNRHSAAALEKNGFVLEGIKKKAVLKYNELFDEHFYALLKS</sequence>
<dbReference type="InterPro" id="IPR000182">
    <property type="entry name" value="GNAT_dom"/>
</dbReference>
<dbReference type="PANTHER" id="PTHR43792">
    <property type="entry name" value="GNAT FAMILY, PUTATIVE (AFU_ORTHOLOGUE AFUA_3G00765)-RELATED-RELATED"/>
    <property type="match status" value="1"/>
</dbReference>
<evidence type="ECO:0000313" key="6">
    <source>
        <dbReference type="Proteomes" id="UP000199045"/>
    </source>
</evidence>
<dbReference type="SUPFAM" id="SSF55729">
    <property type="entry name" value="Acyl-CoA N-acyltransferases (Nat)"/>
    <property type="match status" value="1"/>
</dbReference>
<feature type="domain" description="N-acetyltransferase" evidence="4">
    <location>
        <begin position="13"/>
        <end position="168"/>
    </location>
</feature>
<keyword evidence="2" id="KW-0012">Acyltransferase</keyword>
<dbReference type="PANTHER" id="PTHR43792:SF8">
    <property type="entry name" value="[RIBOSOMAL PROTEIN US5]-ALANINE N-ACETYLTRANSFERASE"/>
    <property type="match status" value="1"/>
</dbReference>
<dbReference type="EMBL" id="FNBN01000001">
    <property type="protein sequence ID" value="SDF03305.1"/>
    <property type="molecule type" value="Genomic_DNA"/>
</dbReference>
<proteinExistence type="inferred from homology"/>
<dbReference type="InterPro" id="IPR051531">
    <property type="entry name" value="N-acetyltransferase"/>
</dbReference>
<dbReference type="RefSeq" id="WP_089828724.1">
    <property type="nucleotide sequence ID" value="NZ_FNBN01000001.1"/>
</dbReference>
<organism evidence="5 6">
    <name type="scientific">Chitinophaga filiformis</name>
    <name type="common">Myxococcus filiformis</name>
    <name type="synonym">Flexibacter filiformis</name>
    <dbReference type="NCBI Taxonomy" id="104663"/>
    <lineage>
        <taxon>Bacteria</taxon>
        <taxon>Pseudomonadati</taxon>
        <taxon>Bacteroidota</taxon>
        <taxon>Chitinophagia</taxon>
        <taxon>Chitinophagales</taxon>
        <taxon>Chitinophagaceae</taxon>
        <taxon>Chitinophaga</taxon>
    </lineage>
</organism>
<evidence type="ECO:0000256" key="1">
    <source>
        <dbReference type="ARBA" id="ARBA00022679"/>
    </source>
</evidence>
<evidence type="ECO:0000259" key="4">
    <source>
        <dbReference type="PROSITE" id="PS51186"/>
    </source>
</evidence>
<comment type="similarity">
    <text evidence="3">Belongs to the acetyltransferase family. RimJ subfamily.</text>
</comment>
<evidence type="ECO:0000256" key="2">
    <source>
        <dbReference type="ARBA" id="ARBA00023315"/>
    </source>
</evidence>
<dbReference type="InterPro" id="IPR016181">
    <property type="entry name" value="Acyl_CoA_acyltransferase"/>
</dbReference>
<evidence type="ECO:0000313" key="5">
    <source>
        <dbReference type="EMBL" id="SDF03305.1"/>
    </source>
</evidence>
<dbReference type="Pfam" id="PF13302">
    <property type="entry name" value="Acetyltransf_3"/>
    <property type="match status" value="1"/>
</dbReference>
<dbReference type="OrthoDB" id="9811523at2"/>
<protein>
    <submittedName>
        <fullName evidence="5">Protein N-acetyltransferase, RimJ/RimL family</fullName>
    </submittedName>
</protein>
<dbReference type="Gene3D" id="3.40.630.30">
    <property type="match status" value="1"/>
</dbReference>
<reference evidence="6" key="1">
    <citation type="submission" date="2016-10" db="EMBL/GenBank/DDBJ databases">
        <authorList>
            <person name="Varghese N."/>
            <person name="Submissions S."/>
        </authorList>
    </citation>
    <scope>NUCLEOTIDE SEQUENCE [LARGE SCALE GENOMIC DNA]</scope>
    <source>
        <strain evidence="6">DSM 527</strain>
    </source>
</reference>
<dbReference type="PROSITE" id="PS51186">
    <property type="entry name" value="GNAT"/>
    <property type="match status" value="1"/>
</dbReference>
<dbReference type="Proteomes" id="UP000199045">
    <property type="component" value="Unassembled WGS sequence"/>
</dbReference>
<accession>A0A1G7HSA6</accession>
<name>A0A1G7HSA6_CHIFI</name>
<dbReference type="STRING" id="104663.SAMN04488121_101583"/>
<evidence type="ECO:0000256" key="3">
    <source>
        <dbReference type="ARBA" id="ARBA00038502"/>
    </source>
</evidence>
<keyword evidence="1 5" id="KW-0808">Transferase</keyword>
<gene>
    <name evidence="5" type="ORF">SAMN04488121_101583</name>
</gene>
<dbReference type="AlphaFoldDB" id="A0A1G7HSA6"/>